<dbReference type="SUPFAM" id="SSF75011">
    <property type="entry name" value="3-carboxy-cis,cis-mucoante lactonizing enzyme"/>
    <property type="match status" value="1"/>
</dbReference>
<reference evidence="2" key="1">
    <citation type="journal article" date="2019" name="Int. J. Syst. Evol. Microbiol.">
        <title>The Global Catalogue of Microorganisms (GCM) 10K type strain sequencing project: providing services to taxonomists for standard genome sequencing and annotation.</title>
        <authorList>
            <consortium name="The Broad Institute Genomics Platform"/>
            <consortium name="The Broad Institute Genome Sequencing Center for Infectious Disease"/>
            <person name="Wu L."/>
            <person name="Ma J."/>
        </authorList>
    </citation>
    <scope>NUCLEOTIDE SEQUENCE [LARGE SCALE GENOMIC DNA]</scope>
    <source>
        <strain evidence="2">CGMCC 1.15407</strain>
    </source>
</reference>
<accession>A0ABQ1USS3</accession>
<gene>
    <name evidence="1" type="ORF">GCM10011339_11480</name>
</gene>
<dbReference type="Proteomes" id="UP000647339">
    <property type="component" value="Unassembled WGS sequence"/>
</dbReference>
<proteinExistence type="predicted"/>
<evidence type="ECO:0000313" key="1">
    <source>
        <dbReference type="EMBL" id="GGF25071.1"/>
    </source>
</evidence>
<keyword evidence="2" id="KW-1185">Reference proteome</keyword>
<dbReference type="Gene3D" id="2.120.10.30">
    <property type="entry name" value="TolB, C-terminal domain"/>
    <property type="match status" value="1"/>
</dbReference>
<name>A0ABQ1USS3_9BACT</name>
<organism evidence="1 2">
    <name type="scientific">Echinicola rosea</name>
    <dbReference type="NCBI Taxonomy" id="1807691"/>
    <lineage>
        <taxon>Bacteria</taxon>
        <taxon>Pseudomonadati</taxon>
        <taxon>Bacteroidota</taxon>
        <taxon>Cytophagia</taxon>
        <taxon>Cytophagales</taxon>
        <taxon>Cyclobacteriaceae</taxon>
        <taxon>Echinicola</taxon>
    </lineage>
</organism>
<protein>
    <recommendedName>
        <fullName evidence="3">Calcium-binding protein</fullName>
    </recommendedName>
</protein>
<sequence>MIDWSDFNTINNSFTVENDSLTVTDSEGDKVQLSLEEVAANSAFITTISNNSEFIDEITQLLEEDFGNVTYDQTDGTFTYIDESGAEQVIDWSDFNTINNSFTVENDSLTVTDSEGDKVQLSLEEVAANSAFITTISNNSEFIDEITQLLEEDFGNVTYDQTDGTFTYIDDSGAEQVIDWSDFNTINNSFTVENDSLTVTDSEGDKVQVSLDEIANNSSFINTLTSNSDFINEIETVVAASSDELVDNGDGTFTHTAGDGTTITFDANTTTLADNGDGTYTLTNANGDTITIDVVGDVLTELQDNSSSIYTEVNTIVANNDTNTTNASLTEDGTNLILTDSEGGIVQLALADLADDIDTNTTNSSLTQDGTDLILTDSEGGTVTLALGDIDTNTTNASLTEDGTNLILTDSEGGTVQLALADLADDIDTNTTNSSLTEDGTDLILTDSEGGTVTLALGDIDTNTTNASLTEDGTNLILTDSEGGTVQLALADLADDIDTNTTNSSLTEDGTDLILTDSEGGTVTLALGDIDTNTTNASLTEDGTNLILTDSEGGTVQLALADLADDIDTDNQQITDLSISGGALSTTIEDGNTQSLDLISIDAGNTIVAGTDGALYVPSSTLNIYNTDGTLPGLRTVSGTENWLRFQGTDGLIEVNGDNLRSSNTDGNQINLEFSGNTARLFADGPTMDAFNIGMTTGFAQPLNFITNGGTRLTIDDAGELQFHNYLNSRDNSGATPVENILYTDASGNVLSADVSVVQSQQVHYRSTSQDTGKEWLNNEPVFEVVADITLASNTNLVDLSGSDIPTGATLISVRFVSKSTGSISTNIIEYDDSTRQLILGTAGSMTTLHPAGDYYIIVEYVVEAP</sequence>
<dbReference type="EMBL" id="BMIU01000004">
    <property type="protein sequence ID" value="GGF25071.1"/>
    <property type="molecule type" value="Genomic_DNA"/>
</dbReference>
<dbReference type="InterPro" id="IPR011042">
    <property type="entry name" value="6-blade_b-propeller_TolB-like"/>
</dbReference>
<evidence type="ECO:0000313" key="2">
    <source>
        <dbReference type="Proteomes" id="UP000647339"/>
    </source>
</evidence>
<evidence type="ECO:0008006" key="3">
    <source>
        <dbReference type="Google" id="ProtNLM"/>
    </source>
</evidence>
<comment type="caution">
    <text evidence="1">The sequence shown here is derived from an EMBL/GenBank/DDBJ whole genome shotgun (WGS) entry which is preliminary data.</text>
</comment>